<keyword evidence="3" id="KW-1185">Reference proteome</keyword>
<sequence>MSIRILALSLSLCTLAAVIGCGEPKPSVVSESASESDIAAYKALQKEAQEATDSEL</sequence>
<feature type="chain" id="PRO_5045895850" description="Secreted protein" evidence="1">
    <location>
        <begin position="17"/>
        <end position="56"/>
    </location>
</feature>
<protein>
    <recommendedName>
        <fullName evidence="4">Secreted protein</fullName>
    </recommendedName>
</protein>
<comment type="caution">
    <text evidence="2">The sequence shown here is derived from an EMBL/GenBank/DDBJ whole genome shotgun (WGS) entry which is preliminary data.</text>
</comment>
<feature type="signal peptide" evidence="1">
    <location>
        <begin position="1"/>
        <end position="16"/>
    </location>
</feature>
<proteinExistence type="predicted"/>
<gene>
    <name evidence="2" type="ORF">SAMN06265222_12291</name>
</gene>
<organism evidence="2 3">
    <name type="scientific">Neorhodopirellula lusitana</name>
    <dbReference type="NCBI Taxonomy" id="445327"/>
    <lineage>
        <taxon>Bacteria</taxon>
        <taxon>Pseudomonadati</taxon>
        <taxon>Planctomycetota</taxon>
        <taxon>Planctomycetia</taxon>
        <taxon>Pirellulales</taxon>
        <taxon>Pirellulaceae</taxon>
        <taxon>Neorhodopirellula</taxon>
    </lineage>
</organism>
<keyword evidence="1" id="KW-0732">Signal</keyword>
<evidence type="ECO:0000313" key="3">
    <source>
        <dbReference type="Proteomes" id="UP001158067"/>
    </source>
</evidence>
<reference evidence="2 3" key="1">
    <citation type="submission" date="2017-05" db="EMBL/GenBank/DDBJ databases">
        <authorList>
            <person name="Varghese N."/>
            <person name="Submissions S."/>
        </authorList>
    </citation>
    <scope>NUCLEOTIDE SEQUENCE [LARGE SCALE GENOMIC DNA]</scope>
    <source>
        <strain evidence="2 3">DSM 25457</strain>
    </source>
</reference>
<dbReference type="Proteomes" id="UP001158067">
    <property type="component" value="Unassembled WGS sequence"/>
</dbReference>
<accession>A0ABY1QT82</accession>
<name>A0ABY1QT82_9BACT</name>
<dbReference type="PROSITE" id="PS51257">
    <property type="entry name" value="PROKAR_LIPOPROTEIN"/>
    <property type="match status" value="1"/>
</dbReference>
<dbReference type="RefSeq" id="WP_283435340.1">
    <property type="nucleotide sequence ID" value="NZ_FXUG01000022.1"/>
</dbReference>
<evidence type="ECO:0000313" key="2">
    <source>
        <dbReference type="EMBL" id="SMP77083.1"/>
    </source>
</evidence>
<evidence type="ECO:0008006" key="4">
    <source>
        <dbReference type="Google" id="ProtNLM"/>
    </source>
</evidence>
<evidence type="ECO:0000256" key="1">
    <source>
        <dbReference type="SAM" id="SignalP"/>
    </source>
</evidence>
<dbReference type="EMBL" id="FXUG01000022">
    <property type="protein sequence ID" value="SMP77083.1"/>
    <property type="molecule type" value="Genomic_DNA"/>
</dbReference>